<reference evidence="1" key="1">
    <citation type="submission" date="2023-10" db="EMBL/GenBank/DDBJ databases">
        <authorList>
            <person name="Domelevo Entfellner J.-B."/>
        </authorList>
    </citation>
    <scope>NUCLEOTIDE SEQUENCE</scope>
</reference>
<organism evidence="1 2">
    <name type="scientific">Sphenostylis stenocarpa</name>
    <dbReference type="NCBI Taxonomy" id="92480"/>
    <lineage>
        <taxon>Eukaryota</taxon>
        <taxon>Viridiplantae</taxon>
        <taxon>Streptophyta</taxon>
        <taxon>Embryophyta</taxon>
        <taxon>Tracheophyta</taxon>
        <taxon>Spermatophyta</taxon>
        <taxon>Magnoliopsida</taxon>
        <taxon>eudicotyledons</taxon>
        <taxon>Gunneridae</taxon>
        <taxon>Pentapetalae</taxon>
        <taxon>rosids</taxon>
        <taxon>fabids</taxon>
        <taxon>Fabales</taxon>
        <taxon>Fabaceae</taxon>
        <taxon>Papilionoideae</taxon>
        <taxon>50 kb inversion clade</taxon>
        <taxon>NPAAA clade</taxon>
        <taxon>indigoferoid/millettioid clade</taxon>
        <taxon>Phaseoleae</taxon>
        <taxon>Sphenostylis</taxon>
    </lineage>
</organism>
<dbReference type="AlphaFoldDB" id="A0AA86VYJ5"/>
<dbReference type="EMBL" id="OY731401">
    <property type="protein sequence ID" value="CAJ1952373.1"/>
    <property type="molecule type" value="Genomic_DNA"/>
</dbReference>
<accession>A0AA86VYJ5</accession>
<dbReference type="Gramene" id="rna-AYBTSS11_LOCUS15263">
    <property type="protein sequence ID" value="CAJ1952373.1"/>
    <property type="gene ID" value="gene-AYBTSS11_LOCUS15263"/>
</dbReference>
<proteinExistence type="predicted"/>
<protein>
    <submittedName>
        <fullName evidence="1">Uncharacterized protein</fullName>
    </submittedName>
</protein>
<dbReference type="Proteomes" id="UP001189624">
    <property type="component" value="Chromosome 4"/>
</dbReference>
<evidence type="ECO:0000313" key="2">
    <source>
        <dbReference type="Proteomes" id="UP001189624"/>
    </source>
</evidence>
<gene>
    <name evidence="1" type="ORF">AYBTSS11_LOCUS15263</name>
</gene>
<name>A0AA86VYJ5_9FABA</name>
<evidence type="ECO:0000313" key="1">
    <source>
        <dbReference type="EMBL" id="CAJ1952373.1"/>
    </source>
</evidence>
<keyword evidence="2" id="KW-1185">Reference proteome</keyword>
<sequence length="56" mass="6620">MSDDKSKINNMMDIQVIHGGKVCLVPPCDVEWCKIFICKMVDEWSKRRRVDEYDDV</sequence>